<sequence length="54" mass="6023">MSKIGGVDTNVYFGDCENINAHFRSNFLDIVCGMLVAAIEIKVEKIIIFMLSNK</sequence>
<accession>A0AAE4FLE6</accession>
<dbReference type="AlphaFoldDB" id="A0AAE4FLE6"/>
<dbReference type="RefSeq" id="WP_310943304.1">
    <property type="nucleotide sequence ID" value="NZ_JARUIS010000008.1"/>
</dbReference>
<reference evidence="1" key="1">
    <citation type="submission" date="2023-04" db="EMBL/GenBank/DDBJ databases">
        <title>Assessment of the microbiological origin of a defect in Grana Padano cheese.</title>
        <authorList>
            <person name="Zago M."/>
            <person name="Rossetti L."/>
            <person name="Bonvini B."/>
            <person name="Carminati D."/>
            <person name="Giraffa G."/>
        </authorList>
    </citation>
    <scope>NUCLEOTIDE SEQUENCE</scope>
    <source>
        <strain evidence="1">4990</strain>
    </source>
</reference>
<organism evidence="1 2">
    <name type="scientific">Clostridium sporogenes</name>
    <dbReference type="NCBI Taxonomy" id="1509"/>
    <lineage>
        <taxon>Bacteria</taxon>
        <taxon>Bacillati</taxon>
        <taxon>Bacillota</taxon>
        <taxon>Clostridia</taxon>
        <taxon>Eubacteriales</taxon>
        <taxon>Clostridiaceae</taxon>
        <taxon>Clostridium</taxon>
    </lineage>
</organism>
<dbReference type="EMBL" id="JARUIS010000008">
    <property type="protein sequence ID" value="MDS1003256.1"/>
    <property type="molecule type" value="Genomic_DNA"/>
</dbReference>
<evidence type="ECO:0000313" key="2">
    <source>
        <dbReference type="Proteomes" id="UP001182303"/>
    </source>
</evidence>
<evidence type="ECO:0000313" key="1">
    <source>
        <dbReference type="EMBL" id="MDS1003256.1"/>
    </source>
</evidence>
<proteinExistence type="predicted"/>
<name>A0AAE4FLE6_CLOSG</name>
<gene>
    <name evidence="1" type="ORF">P9J83_07050</name>
</gene>
<dbReference type="Proteomes" id="UP001182303">
    <property type="component" value="Unassembled WGS sequence"/>
</dbReference>
<protein>
    <submittedName>
        <fullName evidence="1">Uncharacterized protein</fullName>
    </submittedName>
</protein>
<comment type="caution">
    <text evidence="1">The sequence shown here is derived from an EMBL/GenBank/DDBJ whole genome shotgun (WGS) entry which is preliminary data.</text>
</comment>